<organism evidence="1 2">
    <name type="scientific">Pontibacillus chungwhensis</name>
    <dbReference type="NCBI Taxonomy" id="265426"/>
    <lineage>
        <taxon>Bacteria</taxon>
        <taxon>Bacillati</taxon>
        <taxon>Bacillota</taxon>
        <taxon>Bacilli</taxon>
        <taxon>Bacillales</taxon>
        <taxon>Bacillaceae</taxon>
        <taxon>Pontibacillus</taxon>
    </lineage>
</organism>
<dbReference type="Proteomes" id="UP001236652">
    <property type="component" value="Chromosome"/>
</dbReference>
<keyword evidence="2" id="KW-1185">Reference proteome</keyword>
<name>A0ABY8V2D7_9BACI</name>
<protein>
    <submittedName>
        <fullName evidence="1">Uncharacterized protein</fullName>
    </submittedName>
</protein>
<evidence type="ECO:0000313" key="1">
    <source>
        <dbReference type="EMBL" id="WIF98755.1"/>
    </source>
</evidence>
<sequence>MFPINDIQKQLASIQKEIQEVLKGEHKFREIFTNDFMQSYTQYNTIEEFFDSSPVSIHTQEDLDSTDSSELDEHVKKTTQFQDWEEFSTSAANLYARKRLKEKGIDV</sequence>
<gene>
    <name evidence="1" type="ORF">QNI29_03635</name>
</gene>
<reference evidence="1 2" key="1">
    <citation type="submission" date="2023-05" db="EMBL/GenBank/DDBJ databases">
        <title>Comparative genomics reveals the evidence of polycyclic aromatic hydrocarbons degradation in moderately halophilic genus Pontibacillus.</title>
        <authorList>
            <person name="Yang H."/>
            <person name="Qian Z."/>
        </authorList>
    </citation>
    <scope>NUCLEOTIDE SEQUENCE [LARGE SCALE GENOMIC DNA]</scope>
    <source>
        <strain evidence="2">HN14</strain>
    </source>
</reference>
<dbReference type="EMBL" id="CP126446">
    <property type="protein sequence ID" value="WIF98755.1"/>
    <property type="molecule type" value="Genomic_DNA"/>
</dbReference>
<proteinExistence type="predicted"/>
<dbReference type="RefSeq" id="WP_231418526.1">
    <property type="nucleotide sequence ID" value="NZ_CP126446.1"/>
</dbReference>
<accession>A0ABY8V2D7</accession>
<evidence type="ECO:0000313" key="2">
    <source>
        <dbReference type="Proteomes" id="UP001236652"/>
    </source>
</evidence>